<comment type="caution">
    <text evidence="1">The sequence shown here is derived from an EMBL/GenBank/DDBJ whole genome shotgun (WGS) entry which is preliminary data.</text>
</comment>
<dbReference type="Proteomes" id="UP000299102">
    <property type="component" value="Unassembled WGS sequence"/>
</dbReference>
<evidence type="ECO:0000313" key="2">
    <source>
        <dbReference type="Proteomes" id="UP000299102"/>
    </source>
</evidence>
<name>A0A4C1TN82_EUMVA</name>
<proteinExistence type="predicted"/>
<gene>
    <name evidence="1" type="ORF">EVAR_75503_1</name>
</gene>
<organism evidence="1 2">
    <name type="scientific">Eumeta variegata</name>
    <name type="common">Bagworm moth</name>
    <name type="synonym">Eumeta japonica</name>
    <dbReference type="NCBI Taxonomy" id="151549"/>
    <lineage>
        <taxon>Eukaryota</taxon>
        <taxon>Metazoa</taxon>
        <taxon>Ecdysozoa</taxon>
        <taxon>Arthropoda</taxon>
        <taxon>Hexapoda</taxon>
        <taxon>Insecta</taxon>
        <taxon>Pterygota</taxon>
        <taxon>Neoptera</taxon>
        <taxon>Endopterygota</taxon>
        <taxon>Lepidoptera</taxon>
        <taxon>Glossata</taxon>
        <taxon>Ditrysia</taxon>
        <taxon>Tineoidea</taxon>
        <taxon>Psychidae</taxon>
        <taxon>Oiketicinae</taxon>
        <taxon>Eumeta</taxon>
    </lineage>
</organism>
<reference evidence="1 2" key="1">
    <citation type="journal article" date="2019" name="Commun. Biol.">
        <title>The bagworm genome reveals a unique fibroin gene that provides high tensile strength.</title>
        <authorList>
            <person name="Kono N."/>
            <person name="Nakamura H."/>
            <person name="Ohtoshi R."/>
            <person name="Tomita M."/>
            <person name="Numata K."/>
            <person name="Arakawa K."/>
        </authorList>
    </citation>
    <scope>NUCLEOTIDE SEQUENCE [LARGE SCALE GENOMIC DNA]</scope>
</reference>
<keyword evidence="2" id="KW-1185">Reference proteome</keyword>
<sequence>MPVSYDAKNISRGIARGVKSADAKMHLASSRETAHVLIDIQGIQLQSAVRSFCVYSDLIRRERCLRLRDAIAGHRDCDGVSPYAGRLSCHSRPGPSCACGHVDYVLRLNTAACCRYRALLNVPARERSIGLRAL</sequence>
<dbReference type="AlphaFoldDB" id="A0A4C1TN82"/>
<protein>
    <submittedName>
        <fullName evidence="1">Uncharacterized protein</fullName>
    </submittedName>
</protein>
<dbReference type="EMBL" id="BGZK01000067">
    <property type="protein sequence ID" value="GBP14931.1"/>
    <property type="molecule type" value="Genomic_DNA"/>
</dbReference>
<evidence type="ECO:0000313" key="1">
    <source>
        <dbReference type="EMBL" id="GBP14931.1"/>
    </source>
</evidence>
<accession>A0A4C1TN82</accession>